<dbReference type="GO" id="GO:0140053">
    <property type="term" value="P:mitochondrial gene expression"/>
    <property type="evidence" value="ECO:0007669"/>
    <property type="project" value="UniProtKB-UniRule"/>
</dbReference>
<dbReference type="RefSeq" id="XP_047764974.1">
    <property type="nucleotide sequence ID" value="XM_047910024.1"/>
</dbReference>
<keyword evidence="4 8" id="KW-0999">Mitochondrion inner membrane</keyword>
<comment type="function">
    <text evidence="1">Probable mitochondrial mRNA stabilization factor.</text>
</comment>
<organism evidence="10 11">
    <name type="scientific">Passalora fulva</name>
    <name type="common">Tomato leaf mold</name>
    <name type="synonym">Cladosporium fulvum</name>
    <dbReference type="NCBI Taxonomy" id="5499"/>
    <lineage>
        <taxon>Eukaryota</taxon>
        <taxon>Fungi</taxon>
        <taxon>Dikarya</taxon>
        <taxon>Ascomycota</taxon>
        <taxon>Pezizomycotina</taxon>
        <taxon>Dothideomycetes</taxon>
        <taxon>Dothideomycetidae</taxon>
        <taxon>Mycosphaerellales</taxon>
        <taxon>Mycosphaerellaceae</taxon>
        <taxon>Fulvia</taxon>
    </lineage>
</organism>
<keyword evidence="5 8" id="KW-0809">Transit peptide</keyword>
<dbReference type="PANTHER" id="PTHR28087:SF1">
    <property type="entry name" value="ATPASE SYNTHESIS PROTEIN 25, MITOCHONDRIAL"/>
    <property type="match status" value="1"/>
</dbReference>
<feature type="region of interest" description="Disordered" evidence="9">
    <location>
        <begin position="80"/>
        <end position="105"/>
    </location>
</feature>
<evidence type="ECO:0000256" key="1">
    <source>
        <dbReference type="ARBA" id="ARBA00003470"/>
    </source>
</evidence>
<keyword evidence="11" id="KW-1185">Reference proteome</keyword>
<dbReference type="PANTHER" id="PTHR28087">
    <property type="entry name" value="ATPASE SYNTHESIS PROTEIN 25, MITOCHONDRIAL"/>
    <property type="match status" value="1"/>
</dbReference>
<keyword evidence="7 8" id="KW-0472">Membrane</keyword>
<name>A0A9Q8PDS2_PASFU</name>
<comment type="similarity">
    <text evidence="3 8">Belongs to the ATP25 family.</text>
</comment>
<evidence type="ECO:0000256" key="3">
    <source>
        <dbReference type="ARBA" id="ARBA00010787"/>
    </source>
</evidence>
<dbReference type="EMBL" id="CP090170">
    <property type="protein sequence ID" value="UJO20608.1"/>
    <property type="molecule type" value="Genomic_DNA"/>
</dbReference>
<dbReference type="GO" id="GO:0005743">
    <property type="term" value="C:mitochondrial inner membrane"/>
    <property type="evidence" value="ECO:0007669"/>
    <property type="project" value="UniProtKB-SubCell"/>
</dbReference>
<sequence length="715" mass="80024">MAVSRTAAKVLTCSGCRPWMLPSFIASIGGPTLQHPPPPRRAFSTQPRRWNEALERLQKEAETAEHALNDINVDFKNGAERQKPAEAGPPPETEHPSPPPSQPQQEAFVPWYLHIDSPMPPRDNAISARQRRPDLPEHPPALLQPLLERISVELGMDDLSLLDLRGIDPPPALGSNLLMIVGTARSDKHLHFSADKLCRWLRTEYKLRPVADGLLGRQELKLKLRRRAKKSRLLSAVGAKQTADTELEEGIRTGWVCVNVGRVEGGDIPKTEEQLAREEKVVGFGTGMTGTNIVVQLLTEEKRGEVELERLWTAVLKKSKKEQDDIRGGGMPEEAASTETDEPHISTSSKEPAQPGLLGRQETLNNLTMAHSPGHQHQVRAYHTSARRLQVSSTQLPVGPSDPPSDVIDPDNITDRDRILIELDSRLEELEDMSEEAALDALGPAFMLEESNPTPFSDNDTTPDLASFYRAMPSCPDRSHWHAYIQLLCHAQRLRHPNVNANNLTAALEQMQLASLVPMEKTYLAVLVALLRDVRRTNASDDAQLTAVFDLLEDMEHHGHDALKPEILELLYHVLVGPPASSGQSVSLQSLVPALGLVRPRKQVQDRDTSGFWRTWHSYPRRMLPRDKGMYTLMFDFIAEDKLQLDFKQAREVIATCLVDMEVEQPQVLFDGGEIKLAMSVLKALRRIDSNGEVRDWDDARSRSEDTLRRALNRT</sequence>
<dbReference type="FunFam" id="3.30.460.10:FF:000044">
    <property type="entry name" value="ATPase synthesis protein 25, mitochondrial"/>
    <property type="match status" value="1"/>
</dbReference>
<evidence type="ECO:0000256" key="9">
    <source>
        <dbReference type="SAM" id="MobiDB-lite"/>
    </source>
</evidence>
<evidence type="ECO:0000313" key="10">
    <source>
        <dbReference type="EMBL" id="UJO20608.1"/>
    </source>
</evidence>
<evidence type="ECO:0000256" key="4">
    <source>
        <dbReference type="ARBA" id="ARBA00022792"/>
    </source>
</evidence>
<proteinExistence type="inferred from homology"/>
<evidence type="ECO:0000256" key="2">
    <source>
        <dbReference type="ARBA" id="ARBA00004443"/>
    </source>
</evidence>
<evidence type="ECO:0000256" key="8">
    <source>
        <dbReference type="RuleBase" id="RU367062"/>
    </source>
</evidence>
<accession>A0A9Q8PDS2</accession>
<dbReference type="InterPro" id="IPR040152">
    <property type="entry name" value="Atp25"/>
</dbReference>
<dbReference type="GeneID" id="71990754"/>
<protein>
    <recommendedName>
        <fullName evidence="8">ATPase synthesis protein 25</fullName>
    </recommendedName>
</protein>
<feature type="region of interest" description="Disordered" evidence="9">
    <location>
        <begin position="30"/>
        <end position="49"/>
    </location>
</feature>
<evidence type="ECO:0000256" key="5">
    <source>
        <dbReference type="ARBA" id="ARBA00022946"/>
    </source>
</evidence>
<evidence type="ECO:0000256" key="7">
    <source>
        <dbReference type="ARBA" id="ARBA00023136"/>
    </source>
</evidence>
<dbReference type="AlphaFoldDB" id="A0A9Q8PDS2"/>
<dbReference type="Gene3D" id="3.30.460.10">
    <property type="entry name" value="Beta Polymerase, domain 2"/>
    <property type="match status" value="1"/>
</dbReference>
<feature type="compositionally biased region" description="Pro residues" evidence="9">
    <location>
        <begin position="87"/>
        <end position="102"/>
    </location>
</feature>
<comment type="function">
    <text evidence="8">Mitochondrial mRNA stabilization factor.</text>
</comment>
<dbReference type="InterPro" id="IPR043519">
    <property type="entry name" value="NT_sf"/>
</dbReference>
<feature type="region of interest" description="Disordered" evidence="9">
    <location>
        <begin position="319"/>
        <end position="357"/>
    </location>
</feature>
<gene>
    <name evidence="10" type="ORF">CLAFUR5_10876</name>
</gene>
<comment type="subcellular location">
    <subcellularLocation>
        <location evidence="2 8">Mitochondrion inner membrane</location>
        <topology evidence="2 8">Peripheral membrane protein</topology>
        <orientation evidence="2 8">Matrix side</orientation>
    </subcellularLocation>
</comment>
<evidence type="ECO:0000256" key="6">
    <source>
        <dbReference type="ARBA" id="ARBA00023128"/>
    </source>
</evidence>
<dbReference type="Proteomes" id="UP000756132">
    <property type="component" value="Chromosome 8"/>
</dbReference>
<dbReference type="GO" id="GO:0048255">
    <property type="term" value="P:mRNA stabilization"/>
    <property type="evidence" value="ECO:0007669"/>
    <property type="project" value="TreeGrafter"/>
</dbReference>
<keyword evidence="6 8" id="KW-0496">Mitochondrion</keyword>
<dbReference type="KEGG" id="ffu:CLAFUR5_10876"/>
<reference evidence="10" key="2">
    <citation type="journal article" date="2022" name="Microb. Genom.">
        <title>A chromosome-scale genome assembly of the tomato pathogen Cladosporium fulvum reveals a compartmentalized genome architecture and the presence of a dispensable chromosome.</title>
        <authorList>
            <person name="Zaccaron A.Z."/>
            <person name="Chen L.H."/>
            <person name="Samaras A."/>
            <person name="Stergiopoulos I."/>
        </authorList>
    </citation>
    <scope>NUCLEOTIDE SEQUENCE</scope>
    <source>
        <strain evidence="10">Race5_Kim</strain>
    </source>
</reference>
<dbReference type="OrthoDB" id="107372at2759"/>
<feature type="region of interest" description="Disordered" evidence="9">
    <location>
        <begin position="390"/>
        <end position="412"/>
    </location>
</feature>
<evidence type="ECO:0000313" key="11">
    <source>
        <dbReference type="Proteomes" id="UP000756132"/>
    </source>
</evidence>
<reference evidence="10" key="1">
    <citation type="submission" date="2021-12" db="EMBL/GenBank/DDBJ databases">
        <authorList>
            <person name="Zaccaron A."/>
            <person name="Stergiopoulos I."/>
        </authorList>
    </citation>
    <scope>NUCLEOTIDE SEQUENCE</scope>
    <source>
        <strain evidence="10">Race5_Kim</strain>
    </source>
</reference>